<evidence type="ECO:0000313" key="2">
    <source>
        <dbReference type="Proteomes" id="UP001353858"/>
    </source>
</evidence>
<name>A0AAN7P5D7_9COLE</name>
<evidence type="ECO:0008006" key="3">
    <source>
        <dbReference type="Google" id="ProtNLM"/>
    </source>
</evidence>
<dbReference type="AlphaFoldDB" id="A0AAN7P5D7"/>
<sequence>MMEFIEWDDLFDDNFDVLEIIDFGFPRRIQYSRTEDFYDLDELSFFRRYRLTKRTVLDFLPLIEEQIEYPSDINQCVTPINQLLTCLRFYASGSFLITISDIAKMHMSTVSRIVVRVSEAIARLIESNEEVPPPPENIPVEELEAFIEAGQMPEVLNNGDAINIERQDLIDNYFAHLL</sequence>
<keyword evidence="2" id="KW-1185">Reference proteome</keyword>
<organism evidence="1 2">
    <name type="scientific">Aquatica leii</name>
    <dbReference type="NCBI Taxonomy" id="1421715"/>
    <lineage>
        <taxon>Eukaryota</taxon>
        <taxon>Metazoa</taxon>
        <taxon>Ecdysozoa</taxon>
        <taxon>Arthropoda</taxon>
        <taxon>Hexapoda</taxon>
        <taxon>Insecta</taxon>
        <taxon>Pterygota</taxon>
        <taxon>Neoptera</taxon>
        <taxon>Endopterygota</taxon>
        <taxon>Coleoptera</taxon>
        <taxon>Polyphaga</taxon>
        <taxon>Elateriformia</taxon>
        <taxon>Elateroidea</taxon>
        <taxon>Lampyridae</taxon>
        <taxon>Luciolinae</taxon>
        <taxon>Aquatica</taxon>
    </lineage>
</organism>
<protein>
    <recommendedName>
        <fullName evidence="3">Nuclease HARBI1</fullName>
    </recommendedName>
</protein>
<dbReference type="EMBL" id="JARPUR010000005">
    <property type="protein sequence ID" value="KAK4875948.1"/>
    <property type="molecule type" value="Genomic_DNA"/>
</dbReference>
<accession>A0AAN7P5D7</accession>
<reference evidence="2" key="1">
    <citation type="submission" date="2023-01" db="EMBL/GenBank/DDBJ databases">
        <title>Key to firefly adult light organ development and bioluminescence: homeobox transcription factors regulate luciferase expression and transportation to peroxisome.</title>
        <authorList>
            <person name="Fu X."/>
        </authorList>
    </citation>
    <scope>NUCLEOTIDE SEQUENCE [LARGE SCALE GENOMIC DNA]</scope>
</reference>
<proteinExistence type="predicted"/>
<gene>
    <name evidence="1" type="ORF">RN001_012370</name>
</gene>
<evidence type="ECO:0000313" key="1">
    <source>
        <dbReference type="EMBL" id="KAK4875948.1"/>
    </source>
</evidence>
<dbReference type="Proteomes" id="UP001353858">
    <property type="component" value="Unassembled WGS sequence"/>
</dbReference>
<comment type="caution">
    <text evidence="1">The sequence shown here is derived from an EMBL/GenBank/DDBJ whole genome shotgun (WGS) entry which is preliminary data.</text>
</comment>